<accession>A0ABS6M8R7</accession>
<gene>
    <name evidence="2" type="ORF">KTN04_04430</name>
</gene>
<dbReference type="Proteomes" id="UP000755551">
    <property type="component" value="Unassembled WGS sequence"/>
</dbReference>
<comment type="caution">
    <text evidence="2">The sequence shown here is derived from an EMBL/GenBank/DDBJ whole genome shotgun (WGS) entry which is preliminary data.</text>
</comment>
<keyword evidence="3" id="KW-1185">Reference proteome</keyword>
<evidence type="ECO:0000256" key="1">
    <source>
        <dbReference type="SAM" id="SignalP"/>
    </source>
</evidence>
<feature type="chain" id="PRO_5045206536" evidence="1">
    <location>
        <begin position="28"/>
        <end position="197"/>
    </location>
</feature>
<proteinExistence type="predicted"/>
<reference evidence="2 3" key="1">
    <citation type="submission" date="2021-06" db="EMBL/GenBank/DDBJ databases">
        <title>Bacterium isolated from marine sediment.</title>
        <authorList>
            <person name="Zhu K.-L."/>
            <person name="Du Z.-J."/>
            <person name="Liang Q.-Y."/>
        </authorList>
    </citation>
    <scope>NUCLEOTIDE SEQUENCE [LARGE SCALE GENOMIC DNA]</scope>
    <source>
        <strain evidence="2 3">A346</strain>
    </source>
</reference>
<sequence>MHGFLCRRSLCGLVLLLSLLQAAWVQAAGLEAAPLEAASIDAYVGSLTDVRPFGERLQAEGKGGFLAREVMPRAGQRFDPHRRAVEALRREQPDEFARLEQLLRPYGFTSPNSWARLGDRVVLAYGAVKADAESPEILLLARQAEGMNPQLLQLLPPEQRVELEQALLVARALAQVPAQDKARVRPFIARLDRAFAH</sequence>
<name>A0ABS6M8R7_9GAMM</name>
<dbReference type="RefSeq" id="WP_217333998.1">
    <property type="nucleotide sequence ID" value="NZ_JAHQZT010000004.1"/>
</dbReference>
<evidence type="ECO:0000313" key="2">
    <source>
        <dbReference type="EMBL" id="MBV0932580.1"/>
    </source>
</evidence>
<evidence type="ECO:0000313" key="3">
    <source>
        <dbReference type="Proteomes" id="UP000755551"/>
    </source>
</evidence>
<protein>
    <submittedName>
        <fullName evidence="2">Uncharacterized protein</fullName>
    </submittedName>
</protein>
<organism evidence="2 3">
    <name type="scientific">Marinobacterium weihaiense</name>
    <dbReference type="NCBI Taxonomy" id="2851016"/>
    <lineage>
        <taxon>Bacteria</taxon>
        <taxon>Pseudomonadati</taxon>
        <taxon>Pseudomonadota</taxon>
        <taxon>Gammaproteobacteria</taxon>
        <taxon>Oceanospirillales</taxon>
        <taxon>Oceanospirillaceae</taxon>
        <taxon>Marinobacterium</taxon>
    </lineage>
</organism>
<keyword evidence="1" id="KW-0732">Signal</keyword>
<dbReference type="EMBL" id="JAHQZT010000004">
    <property type="protein sequence ID" value="MBV0932580.1"/>
    <property type="molecule type" value="Genomic_DNA"/>
</dbReference>
<feature type="signal peptide" evidence="1">
    <location>
        <begin position="1"/>
        <end position="27"/>
    </location>
</feature>